<dbReference type="PANTHER" id="PTHR20858:SF17">
    <property type="entry name" value="HYDROXYMETHYLPYRIMIDINE_PHOSPHOMETHYLPYRIMIDINE KINASE THI20-RELATED"/>
    <property type="match status" value="1"/>
</dbReference>
<evidence type="ECO:0000256" key="4">
    <source>
        <dbReference type="ARBA" id="ARBA00022741"/>
    </source>
</evidence>
<dbReference type="InterPro" id="IPR029056">
    <property type="entry name" value="Ribokinase-like"/>
</dbReference>
<comment type="pathway">
    <text evidence="1">Cofactor biosynthesis; thiamine diphosphate biosynthesis.</text>
</comment>
<proteinExistence type="predicted"/>
<reference evidence="8" key="1">
    <citation type="submission" date="2022-10" db="EMBL/GenBank/DDBJ databases">
        <authorList>
            <person name="Yue Y."/>
        </authorList>
    </citation>
    <scope>NUCLEOTIDE SEQUENCE</scope>
    <source>
        <strain evidence="8">Z654</strain>
    </source>
</reference>
<protein>
    <recommendedName>
        <fullName evidence="2">hydroxymethylpyrimidine kinase</fullName>
        <ecNumber evidence="2">2.7.1.49</ecNumber>
    </recommendedName>
</protein>
<evidence type="ECO:0000256" key="6">
    <source>
        <dbReference type="ARBA" id="ARBA00022840"/>
    </source>
</evidence>
<organism evidence="8 9">
    <name type="scientific">Halocynthiibacter halioticoli</name>
    <dbReference type="NCBI Taxonomy" id="2986804"/>
    <lineage>
        <taxon>Bacteria</taxon>
        <taxon>Pseudomonadati</taxon>
        <taxon>Pseudomonadota</taxon>
        <taxon>Alphaproteobacteria</taxon>
        <taxon>Rhodobacterales</taxon>
        <taxon>Paracoccaceae</taxon>
        <taxon>Halocynthiibacter</taxon>
    </lineage>
</organism>
<dbReference type="SUPFAM" id="SSF53613">
    <property type="entry name" value="Ribokinase-like"/>
    <property type="match status" value="1"/>
</dbReference>
<dbReference type="EMBL" id="JAOYFC010000001">
    <property type="protein sequence ID" value="MCV6823443.1"/>
    <property type="molecule type" value="Genomic_DNA"/>
</dbReference>
<evidence type="ECO:0000313" key="8">
    <source>
        <dbReference type="EMBL" id="MCV6823443.1"/>
    </source>
</evidence>
<keyword evidence="6" id="KW-0067">ATP-binding</keyword>
<dbReference type="CDD" id="cd01169">
    <property type="entry name" value="HMPP_kinase"/>
    <property type="match status" value="1"/>
</dbReference>
<dbReference type="EC" id="2.7.1.49" evidence="2"/>
<dbReference type="AlphaFoldDB" id="A0AAE3IWM0"/>
<gene>
    <name evidence="8" type="primary">thiD</name>
    <name evidence="8" type="ORF">OH136_02645</name>
</gene>
<dbReference type="FunFam" id="3.40.1190.20:FF:000003">
    <property type="entry name" value="Phosphomethylpyrimidine kinase ThiD"/>
    <property type="match status" value="1"/>
</dbReference>
<dbReference type="GO" id="GO:0005829">
    <property type="term" value="C:cytosol"/>
    <property type="evidence" value="ECO:0007669"/>
    <property type="project" value="TreeGrafter"/>
</dbReference>
<dbReference type="Proteomes" id="UP001208041">
    <property type="component" value="Unassembled WGS sequence"/>
</dbReference>
<dbReference type="PANTHER" id="PTHR20858">
    <property type="entry name" value="PHOSPHOMETHYLPYRIMIDINE KINASE"/>
    <property type="match status" value="1"/>
</dbReference>
<feature type="domain" description="Pyridoxamine kinase/Phosphomethylpyrimidine kinase" evidence="7">
    <location>
        <begin position="17"/>
        <end position="263"/>
    </location>
</feature>
<accession>A0AAE3IWM0</accession>
<dbReference type="RefSeq" id="WP_263952288.1">
    <property type="nucleotide sequence ID" value="NZ_JAOYFC010000001.1"/>
</dbReference>
<comment type="caution">
    <text evidence="8">The sequence shown here is derived from an EMBL/GenBank/DDBJ whole genome shotgun (WGS) entry which is preliminary data.</text>
</comment>
<keyword evidence="5 8" id="KW-0418">Kinase</keyword>
<dbReference type="GO" id="GO:0008972">
    <property type="term" value="F:phosphomethylpyrimidine kinase activity"/>
    <property type="evidence" value="ECO:0007669"/>
    <property type="project" value="InterPro"/>
</dbReference>
<dbReference type="GO" id="GO:0005524">
    <property type="term" value="F:ATP binding"/>
    <property type="evidence" value="ECO:0007669"/>
    <property type="project" value="UniProtKB-KW"/>
</dbReference>
<keyword evidence="3 8" id="KW-0808">Transferase</keyword>
<evidence type="ECO:0000256" key="2">
    <source>
        <dbReference type="ARBA" id="ARBA00012135"/>
    </source>
</evidence>
<evidence type="ECO:0000313" key="9">
    <source>
        <dbReference type="Proteomes" id="UP001208041"/>
    </source>
</evidence>
<keyword evidence="9" id="KW-1185">Reference proteome</keyword>
<dbReference type="InterPro" id="IPR013749">
    <property type="entry name" value="PM/HMP-P_kinase-1"/>
</dbReference>
<dbReference type="InterPro" id="IPR004399">
    <property type="entry name" value="HMP/HMP-P_kinase_dom"/>
</dbReference>
<evidence type="ECO:0000259" key="7">
    <source>
        <dbReference type="Pfam" id="PF08543"/>
    </source>
</evidence>
<sequence>MQEKTTPPIALTIAGSDSGGGAGIQADLKAFSANEVYGTSVITAVTAQNTCAVTAVHEIPADVVAAQIRAVLDDMDVGAIKLGMLFSPEIIHAVAEALRGFDGPLVVDPVMIAKSGDRLLQSEALAALKELLLPRADVLTPNLPEAAVLLGTEEANCPQEALAQAEALTKLGPKSVLLKGGHGKGEICEDTLLSPTGNQTLAAARIHTQNTHGTGCTYAATIAANLAKGLPLNDAVKQAHGYLQKAILAGADLSIGKGHGPVHHFAQVWAQ</sequence>
<dbReference type="GO" id="GO:0008902">
    <property type="term" value="F:hydroxymethylpyrimidine kinase activity"/>
    <property type="evidence" value="ECO:0007669"/>
    <property type="project" value="UniProtKB-EC"/>
</dbReference>
<dbReference type="Pfam" id="PF08543">
    <property type="entry name" value="Phos_pyr_kin"/>
    <property type="match status" value="1"/>
</dbReference>
<evidence type="ECO:0000256" key="5">
    <source>
        <dbReference type="ARBA" id="ARBA00022777"/>
    </source>
</evidence>
<name>A0AAE3IWM0_9RHOB</name>
<evidence type="ECO:0000256" key="3">
    <source>
        <dbReference type="ARBA" id="ARBA00022679"/>
    </source>
</evidence>
<keyword evidence="4" id="KW-0547">Nucleotide-binding</keyword>
<evidence type="ECO:0000256" key="1">
    <source>
        <dbReference type="ARBA" id="ARBA00004948"/>
    </source>
</evidence>
<dbReference type="Gene3D" id="3.40.1190.20">
    <property type="match status" value="1"/>
</dbReference>
<dbReference type="GO" id="GO:0009228">
    <property type="term" value="P:thiamine biosynthetic process"/>
    <property type="evidence" value="ECO:0007669"/>
    <property type="project" value="InterPro"/>
</dbReference>
<dbReference type="NCBIfam" id="TIGR00097">
    <property type="entry name" value="HMP-P_kinase"/>
    <property type="match status" value="1"/>
</dbReference>